<name>A0AAI9K472_9FIRM</name>
<dbReference type="RefSeq" id="WP_055223081.1">
    <property type="nucleotide sequence ID" value="NZ_BLYL01000004.1"/>
</dbReference>
<gene>
    <name evidence="2" type="ORF">COEU31_10790</name>
</gene>
<feature type="region of interest" description="Disordered" evidence="1">
    <location>
        <begin position="66"/>
        <end position="100"/>
    </location>
</feature>
<evidence type="ECO:0000256" key="1">
    <source>
        <dbReference type="SAM" id="MobiDB-lite"/>
    </source>
</evidence>
<evidence type="ECO:0000313" key="2">
    <source>
        <dbReference type="EMBL" id="GFO94033.1"/>
    </source>
</evidence>
<dbReference type="AlphaFoldDB" id="A0AAI9K472"/>
<proteinExistence type="predicted"/>
<dbReference type="Proteomes" id="UP000660047">
    <property type="component" value="Unassembled WGS sequence"/>
</dbReference>
<reference evidence="2" key="1">
    <citation type="submission" date="2020-06" db="EMBL/GenBank/DDBJ databases">
        <title>Characterization of fructooligosaccharide metabolism and fructooligosaccharide-degrading enzymes in human commensal butyrate producers.</title>
        <authorList>
            <person name="Tanno H."/>
            <person name="Fujii T."/>
            <person name="Hirano K."/>
            <person name="Maeno S."/>
            <person name="Tonozuka T."/>
            <person name="Sakamoto M."/>
            <person name="Ohkuma M."/>
            <person name="Tochio T."/>
            <person name="Endo A."/>
        </authorList>
    </citation>
    <scope>NUCLEOTIDE SEQUENCE</scope>
    <source>
        <strain evidence="2">JCM 31265</strain>
    </source>
</reference>
<feature type="compositionally biased region" description="Basic and acidic residues" evidence="1">
    <location>
        <begin position="66"/>
        <end position="85"/>
    </location>
</feature>
<accession>A0AAI9K472</accession>
<protein>
    <submittedName>
        <fullName evidence="2">Uncharacterized protein</fullName>
    </submittedName>
</protein>
<comment type="caution">
    <text evidence="2">The sequence shown here is derived from an EMBL/GenBank/DDBJ whole genome shotgun (WGS) entry which is preliminary data.</text>
</comment>
<evidence type="ECO:0000313" key="3">
    <source>
        <dbReference type="Proteomes" id="UP000660047"/>
    </source>
</evidence>
<organism evidence="2 3">
    <name type="scientific">Coprococcus eutactus</name>
    <dbReference type="NCBI Taxonomy" id="33043"/>
    <lineage>
        <taxon>Bacteria</taxon>
        <taxon>Bacillati</taxon>
        <taxon>Bacillota</taxon>
        <taxon>Clostridia</taxon>
        <taxon>Lachnospirales</taxon>
        <taxon>Lachnospiraceae</taxon>
        <taxon>Coprococcus</taxon>
    </lineage>
</organism>
<sequence>MEAVSFEDYINRLKAQNIIIETGNSKKYGTVTKYRFSVEQRFHRGYSLGSFYTDDNIKKRISRRQDYLKTQKKKAEERKEKRKAAYDAMSPGEKNWIKVD</sequence>
<dbReference type="EMBL" id="BLYL01000004">
    <property type="protein sequence ID" value="GFO94033.1"/>
    <property type="molecule type" value="Genomic_DNA"/>
</dbReference>